<evidence type="ECO:0000313" key="2">
    <source>
        <dbReference type="Proteomes" id="UP000034103"/>
    </source>
</evidence>
<proteinExistence type="predicted"/>
<name>A0A0F6U4E0_MICAE</name>
<protein>
    <submittedName>
        <fullName evidence="1">Uncharacterized protein</fullName>
    </submittedName>
</protein>
<organism evidence="1 2">
    <name type="scientific">Microcystis aeruginosa NIES-2549</name>
    <dbReference type="NCBI Taxonomy" id="1641812"/>
    <lineage>
        <taxon>Bacteria</taxon>
        <taxon>Bacillati</taxon>
        <taxon>Cyanobacteriota</taxon>
        <taxon>Cyanophyceae</taxon>
        <taxon>Oscillatoriophycideae</taxon>
        <taxon>Chroococcales</taxon>
        <taxon>Microcystaceae</taxon>
        <taxon>Microcystis</taxon>
    </lineage>
</organism>
<gene>
    <name evidence="1" type="ORF">MYAER_2322</name>
</gene>
<dbReference type="PATRIC" id="fig|1641812.3.peg.2404"/>
<dbReference type="Proteomes" id="UP000034103">
    <property type="component" value="Chromosome"/>
</dbReference>
<dbReference type="EMBL" id="CP011304">
    <property type="protein sequence ID" value="AKE64666.1"/>
    <property type="molecule type" value="Genomic_DNA"/>
</dbReference>
<dbReference type="HOGENOM" id="CLU_215380_0_0_3"/>
<evidence type="ECO:0000313" key="1">
    <source>
        <dbReference type="EMBL" id="AKE64666.1"/>
    </source>
</evidence>
<accession>A0A0F6U4E0</accession>
<sequence length="38" mass="4350">MGEKILILRQGFCKATGQHFGILPKCPYHEVDFTTDRV</sequence>
<dbReference type="AlphaFoldDB" id="A0A0F6U4E0"/>
<reference evidence="1 2" key="1">
    <citation type="journal article" date="2015" name="Genome Announc.">
        <title>Complete Genome Sequence of Microcystis aeruginosa NIES-2549, a Bloom-Forming Cyanobacterium from Lake Kasumigaura, Japan.</title>
        <authorList>
            <person name="Yamaguchi H."/>
            <person name="Suzuki S."/>
            <person name="Tanabe Y."/>
            <person name="Osana Y."/>
            <person name="Shimura Y."/>
            <person name="Ishida K."/>
            <person name="Kawachi M."/>
        </authorList>
    </citation>
    <scope>NUCLEOTIDE SEQUENCE [LARGE SCALE GENOMIC DNA]</scope>
    <source>
        <strain evidence="1 2">NIES-2549</strain>
    </source>
</reference>